<feature type="region of interest" description="Disordered" evidence="2">
    <location>
        <begin position="73"/>
        <end position="111"/>
    </location>
</feature>
<dbReference type="Proteomes" id="UP000053144">
    <property type="component" value="Chromosome 10"/>
</dbReference>
<dbReference type="AlphaFoldDB" id="A0A0L9VNV0"/>
<protein>
    <submittedName>
        <fullName evidence="3">Uncharacterized protein</fullName>
    </submittedName>
</protein>
<organism evidence="3 4">
    <name type="scientific">Phaseolus angularis</name>
    <name type="common">Azuki bean</name>
    <name type="synonym">Vigna angularis</name>
    <dbReference type="NCBI Taxonomy" id="3914"/>
    <lineage>
        <taxon>Eukaryota</taxon>
        <taxon>Viridiplantae</taxon>
        <taxon>Streptophyta</taxon>
        <taxon>Embryophyta</taxon>
        <taxon>Tracheophyta</taxon>
        <taxon>Spermatophyta</taxon>
        <taxon>Magnoliopsida</taxon>
        <taxon>eudicotyledons</taxon>
        <taxon>Gunneridae</taxon>
        <taxon>Pentapetalae</taxon>
        <taxon>rosids</taxon>
        <taxon>fabids</taxon>
        <taxon>Fabales</taxon>
        <taxon>Fabaceae</taxon>
        <taxon>Papilionoideae</taxon>
        <taxon>50 kb inversion clade</taxon>
        <taxon>NPAAA clade</taxon>
        <taxon>indigoferoid/millettioid clade</taxon>
        <taxon>Phaseoleae</taxon>
        <taxon>Vigna</taxon>
    </lineage>
</organism>
<feature type="coiled-coil region" evidence="1">
    <location>
        <begin position="341"/>
        <end position="368"/>
    </location>
</feature>
<gene>
    <name evidence="3" type="ORF">LR48_Vigan10g261700</name>
</gene>
<dbReference type="EMBL" id="CM003380">
    <property type="protein sequence ID" value="KOM56725.1"/>
    <property type="molecule type" value="Genomic_DNA"/>
</dbReference>
<feature type="region of interest" description="Disordered" evidence="2">
    <location>
        <begin position="1"/>
        <end position="53"/>
    </location>
</feature>
<keyword evidence="1" id="KW-0175">Coiled coil</keyword>
<name>A0A0L9VNV0_PHAAN</name>
<dbReference type="Gramene" id="KOM56725">
    <property type="protein sequence ID" value="KOM56725"/>
    <property type="gene ID" value="LR48_Vigan10g261700"/>
</dbReference>
<feature type="region of interest" description="Disordered" evidence="2">
    <location>
        <begin position="298"/>
        <end position="335"/>
    </location>
</feature>
<evidence type="ECO:0000256" key="1">
    <source>
        <dbReference type="SAM" id="Coils"/>
    </source>
</evidence>
<evidence type="ECO:0000256" key="2">
    <source>
        <dbReference type="SAM" id="MobiDB-lite"/>
    </source>
</evidence>
<sequence length="515" mass="58095">MWVGLTTRKTPLFRPPYSRHSGDTPAMLRRNSGGECKGPAQGGKQVGRSETQNAHLVRWAEGRRRRLRFVRQRRSYDDRESEPTGGVEDLRRPSTLSGGTPASNLSDLSCSNSLSPTLSGSLSRSQPPSECSRRFSLYNTQRPVNLCLGNQVYTFFDTVIDYRDTVSDYPRESWILYKKFITGTQSGEQWSPLLKETQRPVNLCLGNQVYTFFDTVIDYKDTVNDYPRENWNVYRKSNTGTQSGEQPWKMENGVHSLESAWQSESETPQQRTWRPQVETAMIIRVDVSRGRRAFGRVAGRRESGRCGSEDRTVRPFSQEPMAPRLPPPPPQTNEHDVPNNTRLLESVIEKLQEQNAVLMQQNASENVRPRGVHVAAGEHATSAVHMADKQCPTPTDERQLSHAQLSQSTVGTCVRRSGEQCVSQTERASAVVEDAWQQCSGRPSGVGCQRRSGVRRQSADVRWRDGVRWWCANVRWQVGILNLFPTSPACPSLYSISEKPKFSPPSLYTLTESNA</sequence>
<feature type="compositionally biased region" description="Basic and acidic residues" evidence="2">
    <location>
        <begin position="74"/>
        <end position="92"/>
    </location>
</feature>
<evidence type="ECO:0000313" key="4">
    <source>
        <dbReference type="Proteomes" id="UP000053144"/>
    </source>
</evidence>
<proteinExistence type="predicted"/>
<accession>A0A0L9VNV0</accession>
<feature type="compositionally biased region" description="Basic and acidic residues" evidence="2">
    <location>
        <begin position="299"/>
        <end position="313"/>
    </location>
</feature>
<reference evidence="4" key="1">
    <citation type="journal article" date="2015" name="Proc. Natl. Acad. Sci. U.S.A.">
        <title>Genome sequencing of adzuki bean (Vigna angularis) provides insight into high starch and low fat accumulation and domestication.</title>
        <authorList>
            <person name="Yang K."/>
            <person name="Tian Z."/>
            <person name="Chen C."/>
            <person name="Luo L."/>
            <person name="Zhao B."/>
            <person name="Wang Z."/>
            <person name="Yu L."/>
            <person name="Li Y."/>
            <person name="Sun Y."/>
            <person name="Li W."/>
            <person name="Chen Y."/>
            <person name="Li Y."/>
            <person name="Zhang Y."/>
            <person name="Ai D."/>
            <person name="Zhao J."/>
            <person name="Shang C."/>
            <person name="Ma Y."/>
            <person name="Wu B."/>
            <person name="Wang M."/>
            <person name="Gao L."/>
            <person name="Sun D."/>
            <person name="Zhang P."/>
            <person name="Guo F."/>
            <person name="Wang W."/>
            <person name="Li Y."/>
            <person name="Wang J."/>
            <person name="Varshney R.K."/>
            <person name="Wang J."/>
            <person name="Ling H.Q."/>
            <person name="Wan P."/>
        </authorList>
    </citation>
    <scope>NUCLEOTIDE SEQUENCE</scope>
    <source>
        <strain evidence="4">cv. Jingnong 6</strain>
    </source>
</reference>
<evidence type="ECO:0000313" key="3">
    <source>
        <dbReference type="EMBL" id="KOM56725.1"/>
    </source>
</evidence>